<keyword evidence="2" id="KW-0808">Transferase</keyword>
<keyword evidence="3" id="KW-1185">Reference proteome</keyword>
<keyword evidence="2" id="KW-0418">Kinase</keyword>
<evidence type="ECO:0000256" key="1">
    <source>
        <dbReference type="SAM" id="MobiDB-lite"/>
    </source>
</evidence>
<evidence type="ECO:0000313" key="2">
    <source>
        <dbReference type="EMBL" id="NUU12645.1"/>
    </source>
</evidence>
<feature type="compositionally biased region" description="Gly residues" evidence="1">
    <location>
        <begin position="12"/>
        <end position="23"/>
    </location>
</feature>
<dbReference type="EMBL" id="JABMCE010000048">
    <property type="protein sequence ID" value="NUU12645.1"/>
    <property type="molecule type" value="Genomic_DNA"/>
</dbReference>
<dbReference type="RefSeq" id="WP_217508405.1">
    <property type="nucleotide sequence ID" value="NZ_JABMCE010000048.1"/>
</dbReference>
<name>A0ABX2M3C4_9MICO</name>
<organism evidence="2 3">
    <name type="scientific">Curtobacterium pusillum</name>
    <dbReference type="NCBI Taxonomy" id="69373"/>
    <lineage>
        <taxon>Bacteria</taxon>
        <taxon>Bacillati</taxon>
        <taxon>Actinomycetota</taxon>
        <taxon>Actinomycetes</taxon>
        <taxon>Micrococcales</taxon>
        <taxon>Microbacteriaceae</taxon>
        <taxon>Curtobacterium</taxon>
    </lineage>
</organism>
<dbReference type="Proteomes" id="UP000573001">
    <property type="component" value="Unassembled WGS sequence"/>
</dbReference>
<feature type="region of interest" description="Disordered" evidence="1">
    <location>
        <begin position="11"/>
        <end position="39"/>
    </location>
</feature>
<feature type="non-terminal residue" evidence="2">
    <location>
        <position position="79"/>
    </location>
</feature>
<protein>
    <submittedName>
        <fullName evidence="2">ATP-NAD kinase</fullName>
    </submittedName>
</protein>
<gene>
    <name evidence="2" type="ORF">HP507_02150</name>
</gene>
<dbReference type="PANTHER" id="PTHR40697">
    <property type="entry name" value="ACETOIN CATABOLISM PROTEIN X"/>
    <property type="match status" value="1"/>
</dbReference>
<dbReference type="InterPro" id="IPR039065">
    <property type="entry name" value="AcoX-like"/>
</dbReference>
<evidence type="ECO:0000313" key="3">
    <source>
        <dbReference type="Proteomes" id="UP000573001"/>
    </source>
</evidence>
<accession>A0ABX2M3C4</accession>
<reference evidence="2 3" key="1">
    <citation type="submission" date="2020-05" db="EMBL/GenBank/DDBJ databases">
        <title>Genome Sequencing of Type Strains.</title>
        <authorList>
            <person name="Lemaire J.F."/>
            <person name="Inderbitzin P."/>
            <person name="Gregorio O.A."/>
            <person name="Collins S.B."/>
            <person name="Wespe N."/>
            <person name="Knight-Connoni V."/>
        </authorList>
    </citation>
    <scope>NUCLEOTIDE SEQUENCE [LARGE SCALE GENOMIC DNA]</scope>
    <source>
        <strain evidence="2 3">ATCC 19096</strain>
    </source>
</reference>
<proteinExistence type="predicted"/>
<dbReference type="GO" id="GO:0016301">
    <property type="term" value="F:kinase activity"/>
    <property type="evidence" value="ECO:0007669"/>
    <property type="project" value="UniProtKB-KW"/>
</dbReference>
<dbReference type="PANTHER" id="PTHR40697:SF2">
    <property type="entry name" value="ATP-NAD KINASE-RELATED"/>
    <property type="match status" value="1"/>
</dbReference>
<comment type="caution">
    <text evidence="2">The sequence shown here is derived from an EMBL/GenBank/DDBJ whole genome shotgun (WGS) entry which is preliminary data.</text>
</comment>
<sequence>MTIGVLVNPVAGIGGPAGLGGSDGADVQQRARQRGGRARAGERAALALRTLAAAHPDAELLTVAGAMGEDAARASGLHA</sequence>